<dbReference type="OrthoDB" id="9760084at2"/>
<evidence type="ECO:0000256" key="4">
    <source>
        <dbReference type="ARBA" id="ARBA00023145"/>
    </source>
</evidence>
<proteinExistence type="inferred from homology"/>
<evidence type="ECO:0000313" key="6">
    <source>
        <dbReference type="Proteomes" id="UP000253772"/>
    </source>
</evidence>
<dbReference type="Gene3D" id="1.10.439.10">
    <property type="entry name" value="Penicillin Amidohydrolase, domain 1"/>
    <property type="match status" value="1"/>
</dbReference>
<dbReference type="InterPro" id="IPR029055">
    <property type="entry name" value="Ntn_hydrolases_N"/>
</dbReference>
<dbReference type="Gene3D" id="1.10.1400.10">
    <property type="match status" value="1"/>
</dbReference>
<dbReference type="PANTHER" id="PTHR34218">
    <property type="entry name" value="PEPTIDASE S45 PENICILLIN AMIDASE"/>
    <property type="match status" value="1"/>
</dbReference>
<keyword evidence="3" id="KW-0378">Hydrolase</keyword>
<dbReference type="InterPro" id="IPR043147">
    <property type="entry name" value="Penicillin_amidase_A-knob"/>
</dbReference>
<gene>
    <name evidence="5" type="ORF">DDF84_024265</name>
</gene>
<dbReference type="PROSITE" id="PS51257">
    <property type="entry name" value="PROKAR_LIPOPROTEIN"/>
    <property type="match status" value="1"/>
</dbReference>
<keyword evidence="2" id="KW-0732">Signal</keyword>
<evidence type="ECO:0000256" key="2">
    <source>
        <dbReference type="ARBA" id="ARBA00022729"/>
    </source>
</evidence>
<reference evidence="5 6" key="1">
    <citation type="submission" date="2019-03" db="EMBL/GenBank/DDBJ databases">
        <title>Comparative insights into the high quality Complete genome sequence of highly metal resistant Cupriavidus metallidurans strain BS1 isolated from a gold-copper mine.</title>
        <authorList>
            <person name="Mazhar H.S."/>
            <person name="Rensing C."/>
        </authorList>
    </citation>
    <scope>NUCLEOTIDE SEQUENCE [LARGE SCALE GENOMIC DNA]</scope>
    <source>
        <strain evidence="5 6">BS1</strain>
    </source>
</reference>
<dbReference type="GO" id="GO:0017000">
    <property type="term" value="P:antibiotic biosynthetic process"/>
    <property type="evidence" value="ECO:0007669"/>
    <property type="project" value="InterPro"/>
</dbReference>
<dbReference type="InterPro" id="IPR002692">
    <property type="entry name" value="S45"/>
</dbReference>
<dbReference type="GO" id="GO:0016811">
    <property type="term" value="F:hydrolase activity, acting on carbon-nitrogen (but not peptide) bonds, in linear amides"/>
    <property type="evidence" value="ECO:0007669"/>
    <property type="project" value="InterPro"/>
</dbReference>
<organism evidence="5 6">
    <name type="scientific">Cupriavidus metallidurans</name>
    <dbReference type="NCBI Taxonomy" id="119219"/>
    <lineage>
        <taxon>Bacteria</taxon>
        <taxon>Pseudomonadati</taxon>
        <taxon>Pseudomonadota</taxon>
        <taxon>Betaproteobacteria</taxon>
        <taxon>Burkholderiales</taxon>
        <taxon>Burkholderiaceae</taxon>
        <taxon>Cupriavidus</taxon>
    </lineage>
</organism>
<comment type="similarity">
    <text evidence="1">Belongs to the peptidase S45 family.</text>
</comment>
<evidence type="ECO:0000256" key="3">
    <source>
        <dbReference type="ARBA" id="ARBA00022801"/>
    </source>
</evidence>
<dbReference type="Pfam" id="PF01804">
    <property type="entry name" value="Penicil_amidase"/>
    <property type="match status" value="1"/>
</dbReference>
<dbReference type="CDD" id="cd01936">
    <property type="entry name" value="Ntn_CA"/>
    <property type="match status" value="1"/>
</dbReference>
<keyword evidence="4" id="KW-0865">Zymogen</keyword>
<protein>
    <submittedName>
        <fullName evidence="5">Acylase</fullName>
    </submittedName>
</protein>
<dbReference type="SUPFAM" id="SSF56235">
    <property type="entry name" value="N-terminal nucleophile aminohydrolases (Ntn hydrolases)"/>
    <property type="match status" value="1"/>
</dbReference>
<dbReference type="InterPro" id="IPR043146">
    <property type="entry name" value="Penicillin_amidase_N_B-knob"/>
</dbReference>
<sequence length="804" mass="86012">MTPRIARGAVVLGTATLAAAALSGCATGNGNWSEQGLSAEIRRTSYGIPHIRANDYASVAFGMAYAYAQDNVCLMASQVVTVSGERSATFGPDGTTEVSFKPMRNADADAFFRAILDDDALQASAAKQSPEAHELLRGYIAGYNRYLRDTPPSKRPAACRDAAWVRPITALDMARLAEEKSIQASAGALAAGIVAAAPPQVTKSAAKSAALPARVDIAAIDFEAVNRDLQLLDPPIGSNGWAFGKAATADGSGLLLGNPHFPWTTTNRFYQAHLTVPGKLDVMGASIASFPIISIGFNKDVAWTHTVSTARRFTLFELKLADGDPTTYLIDGKPRKMTTKTVSYAATLADGRTEQRSHTFYMTEYGPVVAMPQAGLPWTAQKAYTLRDANQNNTRSIDTWLDIARAHNVGEIRTAIGNLGIPWVNTIATDRSGRAMFADVSVTPNVSTSMLESCAPAGDGAVLAKKLMAATGMVLLDGSRGACNWTVDPASPVPGLVPPSAMPVLEREDFVANSNDSSWLANPAQKMEGFSPVLGPQAVPQRLRTRVGLMEIGKRLNGVDGLPGNRFDIQNLQTVLFRDRNLAAELVLDDLLRACRTKAVQGDSDLRDGCTALGKWDRRSNLESRAAPLFREFWMRAHVIPNVYAIAFNPADPVNTPRGLRMQDATVNTAVLKALKDAVGAMRKAGFALDAPLGEVQAAKSPNGLIPLHGGEEYEGVLNKLQSQPVSADGLKVFFGTSYVQTVGFDANGPVAQALLVYGQSIDPASPHAWDQMRQFSAKRWISLPFSEQAIAADPQLSVTKLSQ</sequence>
<dbReference type="InterPro" id="IPR023343">
    <property type="entry name" value="Penicillin_amidase_dom1"/>
</dbReference>
<dbReference type="AlphaFoldDB" id="A0A2L0X1Q6"/>
<dbReference type="Gene3D" id="2.30.120.10">
    <property type="match status" value="1"/>
</dbReference>
<name>A0A2L0X1Q6_9BURK</name>
<evidence type="ECO:0000313" key="5">
    <source>
        <dbReference type="EMBL" id="QBP12790.1"/>
    </source>
</evidence>
<dbReference type="Gene3D" id="3.60.20.10">
    <property type="entry name" value="Glutamine Phosphoribosylpyrophosphate, subunit 1, domain 1"/>
    <property type="match status" value="1"/>
</dbReference>
<accession>A0A2L0X1Q6</accession>
<dbReference type="EMBL" id="CP037901">
    <property type="protein sequence ID" value="QBP12790.1"/>
    <property type="molecule type" value="Genomic_DNA"/>
</dbReference>
<dbReference type="RefSeq" id="WP_024570188.1">
    <property type="nucleotide sequence ID" value="NZ_CP026544.1"/>
</dbReference>
<dbReference type="PANTHER" id="PTHR34218:SF3">
    <property type="entry name" value="ACYL-HOMOSERINE LACTONE ACYLASE PVDQ"/>
    <property type="match status" value="1"/>
</dbReference>
<evidence type="ECO:0000256" key="1">
    <source>
        <dbReference type="ARBA" id="ARBA00006586"/>
    </source>
</evidence>
<dbReference type="Proteomes" id="UP000253772">
    <property type="component" value="Chromosome c2"/>
</dbReference>